<dbReference type="SUPFAM" id="SSF89807">
    <property type="entry name" value="Dodecin-like"/>
    <property type="match status" value="1"/>
</dbReference>
<dbReference type="OrthoDB" id="1707990at2"/>
<dbReference type="PANTHER" id="PTHR39324:SF1">
    <property type="entry name" value="CALCIUM DODECIN"/>
    <property type="match status" value="1"/>
</dbReference>
<proteinExistence type="predicted"/>
<dbReference type="Pfam" id="PF07311">
    <property type="entry name" value="Dodecin"/>
    <property type="match status" value="1"/>
</dbReference>
<dbReference type="AlphaFoldDB" id="A0A3N5BIW0"/>
<dbReference type="Gene3D" id="3.30.1660.10">
    <property type="entry name" value="Flavin-binding protein dodecin"/>
    <property type="match status" value="1"/>
</dbReference>
<dbReference type="RefSeq" id="WP_123927377.1">
    <property type="nucleotide sequence ID" value="NZ_DAITJO010000093.1"/>
</dbReference>
<evidence type="ECO:0000313" key="2">
    <source>
        <dbReference type="Proteomes" id="UP000282654"/>
    </source>
</evidence>
<reference evidence="1 2" key="1">
    <citation type="submission" date="2018-11" db="EMBL/GenBank/DDBJ databases">
        <title>Genomic Encyclopedia of Type Strains, Phase IV (KMG-IV): sequencing the most valuable type-strain genomes for metagenomic binning, comparative biology and taxonomic classification.</title>
        <authorList>
            <person name="Goeker M."/>
        </authorList>
    </citation>
    <scope>NUCLEOTIDE SEQUENCE [LARGE SCALE GENOMIC DNA]</scope>
    <source>
        <strain evidence="1 2">DSM 102936</strain>
    </source>
</reference>
<evidence type="ECO:0000313" key="1">
    <source>
        <dbReference type="EMBL" id="RPF49628.1"/>
    </source>
</evidence>
<sequence>MHVKVAELVGESSSSWRDAVQAAVSEAARTLGSITGVEVINLTANVENGEIKEYKANVKVAYLG</sequence>
<dbReference type="InterPro" id="IPR036694">
    <property type="entry name" value="Dodecin-like_sf"/>
</dbReference>
<dbReference type="InterPro" id="IPR009923">
    <property type="entry name" value="Dodecin"/>
</dbReference>
<organism evidence="1 2">
    <name type="scientific">Thermodesulfitimonas autotrophica</name>
    <dbReference type="NCBI Taxonomy" id="1894989"/>
    <lineage>
        <taxon>Bacteria</taxon>
        <taxon>Bacillati</taxon>
        <taxon>Bacillota</taxon>
        <taxon>Clostridia</taxon>
        <taxon>Thermoanaerobacterales</taxon>
        <taxon>Thermoanaerobacteraceae</taxon>
        <taxon>Thermodesulfitimonas</taxon>
    </lineage>
</organism>
<dbReference type="Proteomes" id="UP000282654">
    <property type="component" value="Unassembled WGS sequence"/>
</dbReference>
<accession>A0A3N5BIW0</accession>
<dbReference type="InterPro" id="IPR025543">
    <property type="entry name" value="Dodecin-like"/>
</dbReference>
<protein>
    <recommendedName>
        <fullName evidence="3">Dodecin domain-containing protein</fullName>
    </recommendedName>
</protein>
<dbReference type="EMBL" id="RKRE01000001">
    <property type="protein sequence ID" value="RPF49628.1"/>
    <property type="molecule type" value="Genomic_DNA"/>
</dbReference>
<name>A0A3N5BIW0_9THEO</name>
<dbReference type="PANTHER" id="PTHR39324">
    <property type="entry name" value="CALCIUM DODECIN"/>
    <property type="match status" value="1"/>
</dbReference>
<comment type="caution">
    <text evidence="1">The sequence shown here is derived from an EMBL/GenBank/DDBJ whole genome shotgun (WGS) entry which is preliminary data.</text>
</comment>
<keyword evidence="2" id="KW-1185">Reference proteome</keyword>
<gene>
    <name evidence="1" type="ORF">EDD75_0447</name>
</gene>
<evidence type="ECO:0008006" key="3">
    <source>
        <dbReference type="Google" id="ProtNLM"/>
    </source>
</evidence>